<comment type="caution">
    <text evidence="1">The sequence shown here is derived from an EMBL/GenBank/DDBJ whole genome shotgun (WGS) entry which is preliminary data.</text>
</comment>
<sequence length="27" mass="2654">AAVKDYEAKRASATAGTAATLEKSATA</sequence>
<dbReference type="Proteomes" id="UP000265520">
    <property type="component" value="Unassembled WGS sequence"/>
</dbReference>
<evidence type="ECO:0000313" key="1">
    <source>
        <dbReference type="EMBL" id="MCI88259.1"/>
    </source>
</evidence>
<organism evidence="1 2">
    <name type="scientific">Trifolium medium</name>
    <dbReference type="NCBI Taxonomy" id="97028"/>
    <lineage>
        <taxon>Eukaryota</taxon>
        <taxon>Viridiplantae</taxon>
        <taxon>Streptophyta</taxon>
        <taxon>Embryophyta</taxon>
        <taxon>Tracheophyta</taxon>
        <taxon>Spermatophyta</taxon>
        <taxon>Magnoliopsida</taxon>
        <taxon>eudicotyledons</taxon>
        <taxon>Gunneridae</taxon>
        <taxon>Pentapetalae</taxon>
        <taxon>rosids</taxon>
        <taxon>fabids</taxon>
        <taxon>Fabales</taxon>
        <taxon>Fabaceae</taxon>
        <taxon>Papilionoideae</taxon>
        <taxon>50 kb inversion clade</taxon>
        <taxon>NPAAA clade</taxon>
        <taxon>Hologalegina</taxon>
        <taxon>IRL clade</taxon>
        <taxon>Trifolieae</taxon>
        <taxon>Trifolium</taxon>
    </lineage>
</organism>
<feature type="non-terminal residue" evidence="1">
    <location>
        <position position="1"/>
    </location>
</feature>
<dbReference type="EMBL" id="LXQA011188348">
    <property type="protein sequence ID" value="MCI88259.1"/>
    <property type="molecule type" value="Genomic_DNA"/>
</dbReference>
<dbReference type="AlphaFoldDB" id="A0A392VLJ6"/>
<protein>
    <submittedName>
        <fullName evidence="1">Uncharacterized protein</fullName>
    </submittedName>
</protein>
<proteinExistence type="predicted"/>
<keyword evidence="2" id="KW-1185">Reference proteome</keyword>
<evidence type="ECO:0000313" key="2">
    <source>
        <dbReference type="Proteomes" id="UP000265520"/>
    </source>
</evidence>
<reference evidence="1 2" key="1">
    <citation type="journal article" date="2018" name="Front. Plant Sci.">
        <title>Red Clover (Trifolium pratense) and Zigzag Clover (T. medium) - A Picture of Genomic Similarities and Differences.</title>
        <authorList>
            <person name="Dluhosova J."/>
            <person name="Istvanek J."/>
            <person name="Nedelnik J."/>
            <person name="Repkova J."/>
        </authorList>
    </citation>
    <scope>NUCLEOTIDE SEQUENCE [LARGE SCALE GENOMIC DNA]</scope>
    <source>
        <strain evidence="2">cv. 10/8</strain>
        <tissue evidence="1">Leaf</tissue>
    </source>
</reference>
<name>A0A392VLJ6_9FABA</name>
<accession>A0A392VLJ6</accession>